<evidence type="ECO:0000256" key="1">
    <source>
        <dbReference type="ARBA" id="ARBA00022603"/>
    </source>
</evidence>
<feature type="non-terminal residue" evidence="3">
    <location>
        <position position="1"/>
    </location>
</feature>
<reference evidence="3" key="1">
    <citation type="submission" date="2018-05" db="EMBL/GenBank/DDBJ databases">
        <authorList>
            <person name="Lanie J.A."/>
            <person name="Ng W.-L."/>
            <person name="Kazmierczak K.M."/>
            <person name="Andrzejewski T.M."/>
            <person name="Davidsen T.M."/>
            <person name="Wayne K.J."/>
            <person name="Tettelin H."/>
            <person name="Glass J.I."/>
            <person name="Rusch D."/>
            <person name="Podicherti R."/>
            <person name="Tsui H.-C.T."/>
            <person name="Winkler M.E."/>
        </authorList>
    </citation>
    <scope>NUCLEOTIDE SEQUENCE</scope>
</reference>
<proteinExistence type="predicted"/>
<dbReference type="CDD" id="cd02440">
    <property type="entry name" value="AdoMet_MTases"/>
    <property type="match status" value="1"/>
</dbReference>
<dbReference type="PIRSF" id="PIRSF004553">
    <property type="entry name" value="CHP00095"/>
    <property type="match status" value="1"/>
</dbReference>
<sequence>VRILAGRFKGQSIATSRKLPYRPTQTRIRKSIFDRLNPYRYETVLDLFAGSGIMGFEAASRGARAVTLVEKDKRSLVLLKENGKKFQGVDFQYIYRDAIRFLETENAFDLIFADPPYGRYALDGMVKTILDRLHNKGKFVLECAACQQPYPDASSVTFGDTRILIWTKE</sequence>
<keyword evidence="2" id="KW-0808">Transferase</keyword>
<dbReference type="GO" id="GO:0008168">
    <property type="term" value="F:methyltransferase activity"/>
    <property type="evidence" value="ECO:0007669"/>
    <property type="project" value="UniProtKB-KW"/>
</dbReference>
<gene>
    <name evidence="3" type="ORF">METZ01_LOCUS26169</name>
</gene>
<dbReference type="EMBL" id="UINC01001175">
    <property type="protein sequence ID" value="SUZ73315.1"/>
    <property type="molecule type" value="Genomic_DNA"/>
</dbReference>
<dbReference type="Gene3D" id="3.40.50.150">
    <property type="entry name" value="Vaccinia Virus protein VP39"/>
    <property type="match status" value="1"/>
</dbReference>
<organism evidence="3">
    <name type="scientific">marine metagenome</name>
    <dbReference type="NCBI Taxonomy" id="408172"/>
    <lineage>
        <taxon>unclassified sequences</taxon>
        <taxon>metagenomes</taxon>
        <taxon>ecological metagenomes</taxon>
    </lineage>
</organism>
<dbReference type="AlphaFoldDB" id="A0A381Q1V9"/>
<dbReference type="Pfam" id="PF03602">
    <property type="entry name" value="Cons_hypoth95"/>
    <property type="match status" value="1"/>
</dbReference>
<dbReference type="PANTHER" id="PTHR43542">
    <property type="entry name" value="METHYLTRANSFERASE"/>
    <property type="match status" value="1"/>
</dbReference>
<dbReference type="GO" id="GO:0003676">
    <property type="term" value="F:nucleic acid binding"/>
    <property type="evidence" value="ECO:0007669"/>
    <property type="project" value="InterPro"/>
</dbReference>
<evidence type="ECO:0000256" key="2">
    <source>
        <dbReference type="ARBA" id="ARBA00022679"/>
    </source>
</evidence>
<dbReference type="SUPFAM" id="SSF53335">
    <property type="entry name" value="S-adenosyl-L-methionine-dependent methyltransferases"/>
    <property type="match status" value="1"/>
</dbReference>
<dbReference type="PROSITE" id="PS00092">
    <property type="entry name" value="N6_MTASE"/>
    <property type="match status" value="1"/>
</dbReference>
<protein>
    <recommendedName>
        <fullName evidence="4">16S rRNA (Guanine(966)-N(2))-methyltransferase RsmD</fullName>
    </recommendedName>
</protein>
<keyword evidence="1" id="KW-0489">Methyltransferase</keyword>
<name>A0A381Q1V9_9ZZZZ</name>
<dbReference type="GO" id="GO:0031167">
    <property type="term" value="P:rRNA methylation"/>
    <property type="evidence" value="ECO:0007669"/>
    <property type="project" value="InterPro"/>
</dbReference>
<dbReference type="InterPro" id="IPR004398">
    <property type="entry name" value="RNA_MeTrfase_RsmD"/>
</dbReference>
<evidence type="ECO:0000313" key="3">
    <source>
        <dbReference type="EMBL" id="SUZ73315.1"/>
    </source>
</evidence>
<accession>A0A381Q1V9</accession>
<dbReference type="PANTHER" id="PTHR43542:SF1">
    <property type="entry name" value="METHYLTRANSFERASE"/>
    <property type="match status" value="1"/>
</dbReference>
<dbReference type="InterPro" id="IPR002052">
    <property type="entry name" value="DNA_methylase_N6_adenine_CS"/>
</dbReference>
<evidence type="ECO:0008006" key="4">
    <source>
        <dbReference type="Google" id="ProtNLM"/>
    </source>
</evidence>
<dbReference type="InterPro" id="IPR029063">
    <property type="entry name" value="SAM-dependent_MTases_sf"/>
</dbReference>